<name>A0AAE4NLQ4_9CORY</name>
<evidence type="ECO:0000313" key="2">
    <source>
        <dbReference type="EMBL" id="MDV2420114.1"/>
    </source>
</evidence>
<comment type="caution">
    <text evidence="2">The sequence shown here is derived from an EMBL/GenBank/DDBJ whole genome shotgun (WGS) entry which is preliminary data.</text>
</comment>
<sequence>MTLRLCSYVPSSPHEDEFFSKENIKRVSTPNTRPDATGLRETVFNNGPCPSKNHTKFDFLFQLFHMGSIIILGLFPFALTGLDFRIALLISLPIIAFGISKPVRWLASTHNERTLLRTAWANNWLEFYPVLVGNFYHFDTKEEKNPVGDDHYYFHQARIMVFFPDGSTEVLPELATVKAVDYPPELMRSDGTAIAENPDDLRVSPTVNNGWALLAVLAGDPVSTGTPNIGLDEQQIEAALAQVEREWATDILN</sequence>
<evidence type="ECO:0000313" key="3">
    <source>
        <dbReference type="Proteomes" id="UP001185706"/>
    </source>
</evidence>
<dbReference type="Proteomes" id="UP001185706">
    <property type="component" value="Unassembled WGS sequence"/>
</dbReference>
<keyword evidence="1" id="KW-1133">Transmembrane helix</keyword>
<gene>
    <name evidence="2" type="ORF">RAE03_10100</name>
</gene>
<reference evidence="2" key="1">
    <citation type="submission" date="2023-08" db="EMBL/GenBank/DDBJ databases">
        <title>Genomic characterization of the C. tuberculostearicum species complex, a ubiquitous member of the human skin microbiome.</title>
        <authorList>
            <person name="Ahmed N."/>
            <person name="Deming C."/>
            <person name="Conlan S."/>
            <person name="Segre J."/>
        </authorList>
    </citation>
    <scope>NUCLEOTIDE SEQUENCE</scope>
    <source>
        <strain evidence="2">CTNIH22</strain>
    </source>
</reference>
<accession>A0AAE4NLQ4</accession>
<keyword evidence="1" id="KW-0472">Membrane</keyword>
<dbReference type="RefSeq" id="WP_301979779.1">
    <property type="nucleotide sequence ID" value="NZ_CP073096.1"/>
</dbReference>
<keyword evidence="1" id="KW-0812">Transmembrane</keyword>
<feature type="transmembrane region" description="Helical" evidence="1">
    <location>
        <begin position="84"/>
        <end position="107"/>
    </location>
</feature>
<dbReference type="AlphaFoldDB" id="A0AAE4NLQ4"/>
<dbReference type="EMBL" id="JAVBIB010000017">
    <property type="protein sequence ID" value="MDV2420114.1"/>
    <property type="molecule type" value="Genomic_DNA"/>
</dbReference>
<proteinExistence type="predicted"/>
<organism evidence="2 3">
    <name type="scientific">Corynebacterium tuberculostearicum</name>
    <dbReference type="NCBI Taxonomy" id="38304"/>
    <lineage>
        <taxon>Bacteria</taxon>
        <taxon>Bacillati</taxon>
        <taxon>Actinomycetota</taxon>
        <taxon>Actinomycetes</taxon>
        <taxon>Mycobacteriales</taxon>
        <taxon>Corynebacteriaceae</taxon>
        <taxon>Corynebacterium</taxon>
    </lineage>
</organism>
<protein>
    <submittedName>
        <fullName evidence="2">Uncharacterized protein</fullName>
    </submittedName>
</protein>
<feature type="transmembrane region" description="Helical" evidence="1">
    <location>
        <begin position="59"/>
        <end position="78"/>
    </location>
</feature>
<evidence type="ECO:0000256" key="1">
    <source>
        <dbReference type="SAM" id="Phobius"/>
    </source>
</evidence>